<proteinExistence type="predicted"/>
<accession>A0ACB9N1Y8</accession>
<gene>
    <name evidence="1" type="ORF">MLD38_028224</name>
</gene>
<comment type="caution">
    <text evidence="1">The sequence shown here is derived from an EMBL/GenBank/DDBJ whole genome shotgun (WGS) entry which is preliminary data.</text>
</comment>
<keyword evidence="2" id="KW-1185">Reference proteome</keyword>
<evidence type="ECO:0000313" key="2">
    <source>
        <dbReference type="Proteomes" id="UP001057402"/>
    </source>
</evidence>
<evidence type="ECO:0000313" key="1">
    <source>
        <dbReference type="EMBL" id="KAI4329891.1"/>
    </source>
</evidence>
<dbReference type="Proteomes" id="UP001057402">
    <property type="component" value="Chromosome 8"/>
</dbReference>
<sequence>METASATKTSRCLFIHRLHCHHHHDVHRHHHHHHHHHHHDVHRHHHNQHHCHHDPFHNRQQRSCHDPESLPELTAEQGDGFRMPPPPPEDENEDYEDDDEPVFVLTDEWREFFAKSEAKRRADKDERRKQAKNKGRNTE</sequence>
<protein>
    <submittedName>
        <fullName evidence="1">Uncharacterized protein</fullName>
    </submittedName>
</protein>
<name>A0ACB9N1Y8_9MYRT</name>
<organism evidence="1 2">
    <name type="scientific">Melastoma candidum</name>
    <dbReference type="NCBI Taxonomy" id="119954"/>
    <lineage>
        <taxon>Eukaryota</taxon>
        <taxon>Viridiplantae</taxon>
        <taxon>Streptophyta</taxon>
        <taxon>Embryophyta</taxon>
        <taxon>Tracheophyta</taxon>
        <taxon>Spermatophyta</taxon>
        <taxon>Magnoliopsida</taxon>
        <taxon>eudicotyledons</taxon>
        <taxon>Gunneridae</taxon>
        <taxon>Pentapetalae</taxon>
        <taxon>rosids</taxon>
        <taxon>malvids</taxon>
        <taxon>Myrtales</taxon>
        <taxon>Melastomataceae</taxon>
        <taxon>Melastomatoideae</taxon>
        <taxon>Melastomateae</taxon>
        <taxon>Melastoma</taxon>
    </lineage>
</organism>
<reference evidence="2" key="1">
    <citation type="journal article" date="2023" name="Front. Plant Sci.">
        <title>Chromosomal-level genome assembly of Melastoma candidum provides insights into trichome evolution.</title>
        <authorList>
            <person name="Zhong Y."/>
            <person name="Wu W."/>
            <person name="Sun C."/>
            <person name="Zou P."/>
            <person name="Liu Y."/>
            <person name="Dai S."/>
            <person name="Zhou R."/>
        </authorList>
    </citation>
    <scope>NUCLEOTIDE SEQUENCE [LARGE SCALE GENOMIC DNA]</scope>
</reference>
<dbReference type="EMBL" id="CM042887">
    <property type="protein sequence ID" value="KAI4329891.1"/>
    <property type="molecule type" value="Genomic_DNA"/>
</dbReference>